<protein>
    <submittedName>
        <fullName evidence="7">Amino acid permease</fullName>
    </submittedName>
</protein>
<proteinExistence type="predicted"/>
<feature type="transmembrane region" description="Helical" evidence="6">
    <location>
        <begin position="160"/>
        <end position="178"/>
    </location>
</feature>
<evidence type="ECO:0000256" key="1">
    <source>
        <dbReference type="ARBA" id="ARBA00004141"/>
    </source>
</evidence>
<keyword evidence="3 6" id="KW-0812">Transmembrane</keyword>
<feature type="transmembrane region" description="Helical" evidence="6">
    <location>
        <begin position="441"/>
        <end position="462"/>
    </location>
</feature>
<dbReference type="Proteomes" id="UP000077667">
    <property type="component" value="Chromosome"/>
</dbReference>
<evidence type="ECO:0000313" key="7">
    <source>
        <dbReference type="EMBL" id="ANH83739.1"/>
    </source>
</evidence>
<name>A0A1A9I9K5_9BACT</name>
<evidence type="ECO:0000256" key="5">
    <source>
        <dbReference type="ARBA" id="ARBA00023136"/>
    </source>
</evidence>
<feature type="transmembrane region" description="Helical" evidence="6">
    <location>
        <begin position="30"/>
        <end position="54"/>
    </location>
</feature>
<dbReference type="EMBL" id="CP015772">
    <property type="protein sequence ID" value="ANH83739.1"/>
    <property type="molecule type" value="Genomic_DNA"/>
</dbReference>
<organism evidence="7 8">
    <name type="scientific">Niabella ginsenosidivorans</name>
    <dbReference type="NCBI Taxonomy" id="1176587"/>
    <lineage>
        <taxon>Bacteria</taxon>
        <taxon>Pseudomonadati</taxon>
        <taxon>Bacteroidota</taxon>
        <taxon>Chitinophagia</taxon>
        <taxon>Chitinophagales</taxon>
        <taxon>Chitinophagaceae</taxon>
        <taxon>Niabella</taxon>
    </lineage>
</organism>
<evidence type="ECO:0000256" key="4">
    <source>
        <dbReference type="ARBA" id="ARBA00022989"/>
    </source>
</evidence>
<dbReference type="PIRSF" id="PIRSF006060">
    <property type="entry name" value="AA_transporter"/>
    <property type="match status" value="1"/>
</dbReference>
<feature type="transmembrane region" description="Helical" evidence="6">
    <location>
        <begin position="269"/>
        <end position="293"/>
    </location>
</feature>
<accession>A0A1A9I9K5</accession>
<feature type="transmembrane region" description="Helical" evidence="6">
    <location>
        <begin position="468"/>
        <end position="489"/>
    </location>
</feature>
<dbReference type="RefSeq" id="WP_067761669.1">
    <property type="nucleotide sequence ID" value="NZ_CP015772.1"/>
</dbReference>
<dbReference type="STRING" id="1176587.A8C56_06295"/>
<feature type="transmembrane region" description="Helical" evidence="6">
    <location>
        <begin position="386"/>
        <end position="404"/>
    </location>
</feature>
<feature type="transmembrane region" description="Helical" evidence="6">
    <location>
        <begin position="103"/>
        <end position="127"/>
    </location>
</feature>
<reference evidence="7 8" key="1">
    <citation type="submission" date="2016-05" db="EMBL/GenBank/DDBJ databases">
        <title>Niabella ginsenosidivorans BS26 whole genome sequencing.</title>
        <authorList>
            <person name="Im W.T."/>
            <person name="Siddiqi M.Z."/>
        </authorList>
    </citation>
    <scope>NUCLEOTIDE SEQUENCE [LARGE SCALE GENOMIC DNA]</scope>
    <source>
        <strain evidence="7 8">BS26</strain>
    </source>
</reference>
<feature type="transmembrane region" description="Helical" evidence="6">
    <location>
        <begin position="229"/>
        <end position="248"/>
    </location>
</feature>
<comment type="subcellular location">
    <subcellularLocation>
        <location evidence="1">Membrane</location>
        <topology evidence="1">Multi-pass membrane protein</topology>
    </subcellularLocation>
</comment>
<dbReference type="GO" id="GO:0015171">
    <property type="term" value="F:amino acid transmembrane transporter activity"/>
    <property type="evidence" value="ECO:0007669"/>
    <property type="project" value="TreeGrafter"/>
</dbReference>
<feature type="transmembrane region" description="Helical" evidence="6">
    <location>
        <begin position="330"/>
        <end position="352"/>
    </location>
</feature>
<keyword evidence="4 6" id="KW-1133">Transmembrane helix</keyword>
<keyword evidence="2" id="KW-0813">Transport</keyword>
<dbReference type="PANTHER" id="PTHR43243:SF4">
    <property type="entry name" value="CATIONIC AMINO ACID TRANSPORTER 4"/>
    <property type="match status" value="1"/>
</dbReference>
<feature type="transmembrane region" description="Helical" evidence="6">
    <location>
        <begin position="410"/>
        <end position="429"/>
    </location>
</feature>
<feature type="transmembrane region" description="Helical" evidence="6">
    <location>
        <begin position="60"/>
        <end position="82"/>
    </location>
</feature>
<dbReference type="InterPro" id="IPR002293">
    <property type="entry name" value="AA/rel_permease1"/>
</dbReference>
<dbReference type="GO" id="GO:0016020">
    <property type="term" value="C:membrane"/>
    <property type="evidence" value="ECO:0007669"/>
    <property type="project" value="UniProtKB-SubCell"/>
</dbReference>
<feature type="transmembrane region" description="Helical" evidence="6">
    <location>
        <begin position="501"/>
        <end position="519"/>
    </location>
</feature>
<dbReference type="AlphaFoldDB" id="A0A1A9I9K5"/>
<evidence type="ECO:0000256" key="3">
    <source>
        <dbReference type="ARBA" id="ARBA00022692"/>
    </source>
</evidence>
<sequence>MGLFVKKPLHALLAEAEESEKGLKKTLTSWSLIALGIGAIIGAGLFSITGVAAANYAGPGIMVSFIIAAVGCAFAGLCYAEFASMIPVAGSAYTYSYATMGEFIAWVIGWDLVLEYAVGAATVASSWSGYLNKLLSSFNVALPESLIMTPFDTTTDGSHGLLNLPAVFIVVLMSLILIKGTSESALVNSIIVILKVSIVLAFIIVGFKYVKPENLHPLVPENQGAFGKFGWTGVIRAAAVVFFAYIGFDAVSTAAQETKNPKRAMPIGIMGSLLVCTILYIIFAYVMVGVAHYTEFGKGDSSDHLAPVAIAVEHMGVPDSSGHIIPAYPWLNTTIIVAILLGYASVILVMLLGQSRVFYSMSTDGLLPGFFSKVHTKFRTPARSNLFFMVFVSLFAAFIPGRVVGEMTSIGTLFAFILVCIGVMVLRKSNPNAPRAFKTPLVPLIPVLGIIVCFGMMAFLPFDTWIRLIVWMLIGMDVYLFFGLKNSILNQGKLDRKSYRVVSATGIVMSVILAIVAFAHHATADVQDTGLFYFSLGFAVLHLIIFAFKVTARPGSLDGPQP</sequence>
<feature type="transmembrane region" description="Helical" evidence="6">
    <location>
        <begin position="185"/>
        <end position="209"/>
    </location>
</feature>
<dbReference type="PANTHER" id="PTHR43243">
    <property type="entry name" value="INNER MEMBRANE TRANSPORTER YGJI-RELATED"/>
    <property type="match status" value="1"/>
</dbReference>
<dbReference type="OrthoDB" id="9762947at2"/>
<dbReference type="KEGG" id="nia:A8C56_06295"/>
<keyword evidence="8" id="KW-1185">Reference proteome</keyword>
<keyword evidence="5 6" id="KW-0472">Membrane</keyword>
<evidence type="ECO:0000256" key="2">
    <source>
        <dbReference type="ARBA" id="ARBA00022448"/>
    </source>
</evidence>
<feature type="transmembrane region" description="Helical" evidence="6">
    <location>
        <begin position="531"/>
        <end position="548"/>
    </location>
</feature>
<gene>
    <name evidence="7" type="ORF">A8C56_06295</name>
</gene>
<dbReference type="Pfam" id="PF13520">
    <property type="entry name" value="AA_permease_2"/>
    <property type="match status" value="1"/>
</dbReference>
<evidence type="ECO:0000256" key="6">
    <source>
        <dbReference type="SAM" id="Phobius"/>
    </source>
</evidence>
<dbReference type="Gene3D" id="1.20.1740.10">
    <property type="entry name" value="Amino acid/polyamine transporter I"/>
    <property type="match status" value="1"/>
</dbReference>
<evidence type="ECO:0000313" key="8">
    <source>
        <dbReference type="Proteomes" id="UP000077667"/>
    </source>
</evidence>